<gene>
    <name evidence="4" type="ORF">UABAM_05295</name>
</gene>
<dbReference type="SUPFAM" id="SSF49785">
    <property type="entry name" value="Galactose-binding domain-like"/>
    <property type="match status" value="1"/>
</dbReference>
<dbReference type="GO" id="GO:0008239">
    <property type="term" value="F:dipeptidyl-peptidase activity"/>
    <property type="evidence" value="ECO:0007669"/>
    <property type="project" value="InterPro"/>
</dbReference>
<dbReference type="KEGG" id="uam:UABAM_05295"/>
<dbReference type="Proteomes" id="UP000326354">
    <property type="component" value="Chromosome"/>
</dbReference>
<organism evidence="4 5">
    <name type="scientific">Uabimicrobium amorphum</name>
    <dbReference type="NCBI Taxonomy" id="2596890"/>
    <lineage>
        <taxon>Bacteria</taxon>
        <taxon>Pseudomonadati</taxon>
        <taxon>Planctomycetota</taxon>
        <taxon>Candidatus Uabimicrobiia</taxon>
        <taxon>Candidatus Uabimicrobiales</taxon>
        <taxon>Candidatus Uabimicrobiaceae</taxon>
        <taxon>Candidatus Uabimicrobium</taxon>
    </lineage>
</organism>
<evidence type="ECO:0000256" key="1">
    <source>
        <dbReference type="ARBA" id="ARBA00022801"/>
    </source>
</evidence>
<dbReference type="SMART" id="SM00939">
    <property type="entry name" value="PepX_C"/>
    <property type="match status" value="1"/>
</dbReference>
<accession>A0A5S9IRP7</accession>
<evidence type="ECO:0000256" key="2">
    <source>
        <dbReference type="SAM" id="SignalP"/>
    </source>
</evidence>
<dbReference type="AlphaFoldDB" id="A0A5S9IRP7"/>
<dbReference type="Gene3D" id="1.10.3020.10">
    <property type="entry name" value="alpha-amino acid ester hydrolase ( Helical cap domain)"/>
    <property type="match status" value="1"/>
</dbReference>
<dbReference type="NCBIfam" id="TIGR00976">
    <property type="entry name" value="CocE_NonD"/>
    <property type="match status" value="1"/>
</dbReference>
<keyword evidence="1" id="KW-0378">Hydrolase</keyword>
<sequence length="613" mass="71549">MKYLSLLLVVFSLNIFHAQEQAEYIRENYTKYEYRIPMRDGAKLFTAVYIPNDVSQKYPILMYRTPYTVSPYGADQYKKRLGPNHLLAKEGYIFVYQDVRGTMMSEGEFVNMTPHVSAKKTNESTDTYDTIEWLLKNIKNHNGKVGQWGISYPGFYSAAGMIDSHPALKAVSPQAPIADWFWDDFHHHGAFFLPHGFNFLSVFGKKRDKLRTTFGKRFDHKTPDGYQFFLEMGPLKNANEKYLHGKIKFWNDIVEHPNYDEFWQSRNILPHLKNVKCAVMTVGGWFDAEDLYGPLNIYKEVEKNNPGIFNMLVMGPWVHGGWARSEGNSLGDISFGAKTSKYYQKHVESMFFNHFLKGKGELQLPEALCFETGANRWRRFQKWPPQNLQPKNLYMHDKSRLHFSPPQKEGFDDYISDPNKPVPSGNEIAIGMTREYMIEDQRFAARRPDVLHYQTEVLEEDMTIVGPIDANLWVSTTGTAADWVVKIIDVFPNDYEQKGEKETKKMGGYQMMVRSEIIRGRFRESYEHPKPFTANKITKVSFNLQDVCHTFKRGHRIMIQIQSTWFPMVDRNPQKYVDNIFKANEEDFIRATHRVYRSKEHPSHIHIKVLPTK</sequence>
<evidence type="ECO:0000313" key="5">
    <source>
        <dbReference type="Proteomes" id="UP000326354"/>
    </source>
</evidence>
<dbReference type="InterPro" id="IPR005674">
    <property type="entry name" value="CocE/Ser_esterase"/>
</dbReference>
<dbReference type="OrthoDB" id="319764at2"/>
<dbReference type="Gene3D" id="3.40.50.1820">
    <property type="entry name" value="alpha/beta hydrolase"/>
    <property type="match status" value="1"/>
</dbReference>
<dbReference type="Pfam" id="PF08530">
    <property type="entry name" value="PepX_C"/>
    <property type="match status" value="1"/>
</dbReference>
<dbReference type="Gene3D" id="2.60.120.260">
    <property type="entry name" value="Galactose-binding domain-like"/>
    <property type="match status" value="1"/>
</dbReference>
<evidence type="ECO:0000259" key="3">
    <source>
        <dbReference type="SMART" id="SM00939"/>
    </source>
</evidence>
<feature type="signal peptide" evidence="2">
    <location>
        <begin position="1"/>
        <end position="18"/>
    </location>
</feature>
<feature type="domain" description="Xaa-Pro dipeptidyl-peptidase C-terminal" evidence="3">
    <location>
        <begin position="349"/>
        <end position="606"/>
    </location>
</feature>
<feature type="chain" id="PRO_5024838633" evidence="2">
    <location>
        <begin position="19"/>
        <end position="613"/>
    </location>
</feature>
<reference evidence="4 5" key="1">
    <citation type="submission" date="2019-08" db="EMBL/GenBank/DDBJ databases">
        <title>Complete genome sequence of Candidatus Uab amorphum.</title>
        <authorList>
            <person name="Shiratori T."/>
            <person name="Suzuki S."/>
            <person name="Kakizawa Y."/>
            <person name="Ishida K."/>
        </authorList>
    </citation>
    <scope>NUCLEOTIDE SEQUENCE [LARGE SCALE GENOMIC DNA]</scope>
    <source>
        <strain evidence="4 5">SRT547</strain>
    </source>
</reference>
<dbReference type="InterPro" id="IPR029058">
    <property type="entry name" value="AB_hydrolase_fold"/>
</dbReference>
<dbReference type="InterPro" id="IPR013736">
    <property type="entry name" value="Xaa-Pro_dipept_C"/>
</dbReference>
<name>A0A5S9IRP7_UABAM</name>
<dbReference type="SUPFAM" id="SSF53474">
    <property type="entry name" value="alpha/beta-Hydrolases"/>
    <property type="match status" value="1"/>
</dbReference>
<evidence type="ECO:0000313" key="4">
    <source>
        <dbReference type="EMBL" id="BBM86893.1"/>
    </source>
</evidence>
<dbReference type="EMBL" id="AP019860">
    <property type="protein sequence ID" value="BBM86893.1"/>
    <property type="molecule type" value="Genomic_DNA"/>
</dbReference>
<proteinExistence type="predicted"/>
<dbReference type="Pfam" id="PF02129">
    <property type="entry name" value="Peptidase_S15"/>
    <property type="match status" value="1"/>
</dbReference>
<protein>
    <submittedName>
        <fullName evidence="4">Glutaryl-7-ACA acylase</fullName>
    </submittedName>
</protein>
<dbReference type="RefSeq" id="WP_151970929.1">
    <property type="nucleotide sequence ID" value="NZ_AP019860.1"/>
</dbReference>
<dbReference type="InterPro" id="IPR000383">
    <property type="entry name" value="Xaa-Pro-like_dom"/>
</dbReference>
<dbReference type="InterPro" id="IPR008979">
    <property type="entry name" value="Galactose-bd-like_sf"/>
</dbReference>
<keyword evidence="2" id="KW-0732">Signal</keyword>
<keyword evidence="5" id="KW-1185">Reference proteome</keyword>